<evidence type="ECO:0000313" key="6">
    <source>
        <dbReference type="Proteomes" id="UP000758856"/>
    </source>
</evidence>
<dbReference type="SUPFAM" id="SSF52317">
    <property type="entry name" value="Class I glutamine amidotransferase-like"/>
    <property type="match status" value="1"/>
</dbReference>
<evidence type="ECO:0000313" key="5">
    <source>
        <dbReference type="EMBL" id="MBM7852474.1"/>
    </source>
</evidence>
<evidence type="ECO:0000259" key="3">
    <source>
        <dbReference type="PROSITE" id="PS01124"/>
    </source>
</evidence>
<dbReference type="EMBL" id="BSFF01000003">
    <property type="protein sequence ID" value="GLK56683.1"/>
    <property type="molecule type" value="Genomic_DNA"/>
</dbReference>
<sequence>MTRTVGLIIFPGFQALDLAVGTVFELANAALGEPAYAVEMLSETGGVTPSSFGAGVDSRPFGAPGFDTVMMTGGLGDRPSTPGLIAFLKEAAAASRRTASICTGAFFLAEAGLLDGRRATTHWARGRDLQRRYPKVKVEEDRIFIEDRGVWTSAGMTACIDLALALVAADVGEAVARTIAKRLVVYHLRAGGQSQFSAMLDLKPASDRIQTALAFARENIAIDLSVERLAEVARLSPRQFSRAFRSETGQSPAKAVETLRVEAARQMLEAGRLSNEVIAQEAGFVDPDRMRRAFLRAYGHPPQALRRAARSMQASA</sequence>
<dbReference type="RefSeq" id="WP_204950861.1">
    <property type="nucleotide sequence ID" value="NZ_BSFF01000003.1"/>
</dbReference>
<proteinExistence type="predicted"/>
<dbReference type="SUPFAM" id="SSF46689">
    <property type="entry name" value="Homeodomain-like"/>
    <property type="match status" value="2"/>
</dbReference>
<organism evidence="4 7">
    <name type="scientific">Methylopila capsulata</name>
    <dbReference type="NCBI Taxonomy" id="61654"/>
    <lineage>
        <taxon>Bacteria</taxon>
        <taxon>Pseudomonadati</taxon>
        <taxon>Pseudomonadota</taxon>
        <taxon>Alphaproteobacteria</taxon>
        <taxon>Hyphomicrobiales</taxon>
        <taxon>Methylopilaceae</taxon>
        <taxon>Methylopila</taxon>
    </lineage>
</organism>
<dbReference type="InterPro" id="IPR009057">
    <property type="entry name" value="Homeodomain-like_sf"/>
</dbReference>
<dbReference type="EMBL" id="JAFBCY010000003">
    <property type="protein sequence ID" value="MBM7852474.1"/>
    <property type="molecule type" value="Genomic_DNA"/>
</dbReference>
<keyword evidence="6" id="KW-1185">Reference proteome</keyword>
<dbReference type="InterPro" id="IPR029062">
    <property type="entry name" value="Class_I_gatase-like"/>
</dbReference>
<dbReference type="PROSITE" id="PS01124">
    <property type="entry name" value="HTH_ARAC_FAMILY_2"/>
    <property type="match status" value="1"/>
</dbReference>
<protein>
    <submittedName>
        <fullName evidence="4">AraC family transcriptional regulator</fullName>
    </submittedName>
    <submittedName>
        <fullName evidence="5">Transcriptional regulator GlxA family with amidase domain</fullName>
    </submittedName>
</protein>
<evidence type="ECO:0000313" key="4">
    <source>
        <dbReference type="EMBL" id="GLK56683.1"/>
    </source>
</evidence>
<evidence type="ECO:0000256" key="2">
    <source>
        <dbReference type="ARBA" id="ARBA00023163"/>
    </source>
</evidence>
<dbReference type="Proteomes" id="UP000758856">
    <property type="component" value="Unassembled WGS sequence"/>
</dbReference>
<reference evidence="4" key="3">
    <citation type="submission" date="2023-01" db="EMBL/GenBank/DDBJ databases">
        <authorList>
            <person name="Sun Q."/>
            <person name="Evtushenko L."/>
        </authorList>
    </citation>
    <scope>NUCLEOTIDE SEQUENCE</scope>
    <source>
        <strain evidence="4">VKM B-1606</strain>
    </source>
</reference>
<keyword evidence="2" id="KW-0804">Transcription</keyword>
<dbReference type="InterPro" id="IPR052158">
    <property type="entry name" value="INH-QAR"/>
</dbReference>
<keyword evidence="1" id="KW-0805">Transcription regulation</keyword>
<gene>
    <name evidence="4" type="ORF">GCM10008170_27020</name>
    <name evidence="5" type="ORF">JOD31_002716</name>
</gene>
<reference evidence="4" key="1">
    <citation type="journal article" date="2014" name="Int. J. Syst. Evol. Microbiol.">
        <title>Complete genome sequence of Corynebacterium casei LMG S-19264T (=DSM 44701T), isolated from a smear-ripened cheese.</title>
        <authorList>
            <consortium name="US DOE Joint Genome Institute (JGI-PGF)"/>
            <person name="Walter F."/>
            <person name="Albersmeier A."/>
            <person name="Kalinowski J."/>
            <person name="Ruckert C."/>
        </authorList>
    </citation>
    <scope>NUCLEOTIDE SEQUENCE</scope>
    <source>
        <strain evidence="4">VKM B-1606</strain>
    </source>
</reference>
<name>A0A9W6MSU0_9HYPH</name>
<dbReference type="PANTHER" id="PTHR43130">
    <property type="entry name" value="ARAC-FAMILY TRANSCRIPTIONAL REGULATOR"/>
    <property type="match status" value="1"/>
</dbReference>
<feature type="domain" description="HTH araC/xylS-type" evidence="3">
    <location>
        <begin position="210"/>
        <end position="308"/>
    </location>
</feature>
<dbReference type="PANTHER" id="PTHR43130:SF3">
    <property type="entry name" value="HTH-TYPE TRANSCRIPTIONAL REGULATOR RV1931C"/>
    <property type="match status" value="1"/>
</dbReference>
<dbReference type="CDD" id="cd03137">
    <property type="entry name" value="GATase1_AraC_1"/>
    <property type="match status" value="1"/>
</dbReference>
<dbReference type="GO" id="GO:0043565">
    <property type="term" value="F:sequence-specific DNA binding"/>
    <property type="evidence" value="ECO:0007669"/>
    <property type="project" value="InterPro"/>
</dbReference>
<dbReference type="Pfam" id="PF01965">
    <property type="entry name" value="DJ-1_PfpI"/>
    <property type="match status" value="1"/>
</dbReference>
<evidence type="ECO:0000256" key="1">
    <source>
        <dbReference type="ARBA" id="ARBA00023015"/>
    </source>
</evidence>
<evidence type="ECO:0000313" key="7">
    <source>
        <dbReference type="Proteomes" id="UP001143400"/>
    </source>
</evidence>
<comment type="caution">
    <text evidence="4">The sequence shown here is derived from an EMBL/GenBank/DDBJ whole genome shotgun (WGS) entry which is preliminary data.</text>
</comment>
<dbReference type="InterPro" id="IPR002818">
    <property type="entry name" value="DJ-1/PfpI"/>
</dbReference>
<dbReference type="AlphaFoldDB" id="A0A9W6MSU0"/>
<reference evidence="5 6" key="2">
    <citation type="submission" date="2021-01" db="EMBL/GenBank/DDBJ databases">
        <title>Genomic Encyclopedia of Type Strains, Phase IV (KMG-IV): sequencing the most valuable type-strain genomes for metagenomic binning, comparative biology and taxonomic classification.</title>
        <authorList>
            <person name="Goeker M."/>
        </authorList>
    </citation>
    <scope>NUCLEOTIDE SEQUENCE [LARGE SCALE GENOMIC DNA]</scope>
    <source>
        <strain evidence="5 6">DSM 6130</strain>
    </source>
</reference>
<dbReference type="Pfam" id="PF12833">
    <property type="entry name" value="HTH_18"/>
    <property type="match status" value="1"/>
</dbReference>
<dbReference type="Proteomes" id="UP001143400">
    <property type="component" value="Unassembled WGS sequence"/>
</dbReference>
<dbReference type="GO" id="GO:0003700">
    <property type="term" value="F:DNA-binding transcription factor activity"/>
    <property type="evidence" value="ECO:0007669"/>
    <property type="project" value="InterPro"/>
</dbReference>
<accession>A0A9W6MSU0</accession>
<dbReference type="Gene3D" id="1.10.10.60">
    <property type="entry name" value="Homeodomain-like"/>
    <property type="match status" value="1"/>
</dbReference>
<dbReference type="SMART" id="SM00342">
    <property type="entry name" value="HTH_ARAC"/>
    <property type="match status" value="1"/>
</dbReference>
<dbReference type="Gene3D" id="3.40.50.880">
    <property type="match status" value="1"/>
</dbReference>
<dbReference type="InterPro" id="IPR018060">
    <property type="entry name" value="HTH_AraC"/>
</dbReference>